<evidence type="ECO:0000256" key="1">
    <source>
        <dbReference type="SAM" id="MobiDB-lite"/>
    </source>
</evidence>
<gene>
    <name evidence="2" type="ORF">NDU88_001991</name>
</gene>
<protein>
    <submittedName>
        <fullName evidence="2">Uncharacterized protein</fullName>
    </submittedName>
</protein>
<name>A0AAV7U7Z8_PLEWA</name>
<comment type="caution">
    <text evidence="2">The sequence shown here is derived from an EMBL/GenBank/DDBJ whole genome shotgun (WGS) entry which is preliminary data.</text>
</comment>
<feature type="region of interest" description="Disordered" evidence="1">
    <location>
        <begin position="1"/>
        <end position="115"/>
    </location>
</feature>
<reference evidence="2" key="1">
    <citation type="journal article" date="2022" name="bioRxiv">
        <title>Sequencing and chromosome-scale assembly of the giantPleurodeles waltlgenome.</title>
        <authorList>
            <person name="Brown T."/>
            <person name="Elewa A."/>
            <person name="Iarovenko S."/>
            <person name="Subramanian E."/>
            <person name="Araus A.J."/>
            <person name="Petzold A."/>
            <person name="Susuki M."/>
            <person name="Suzuki K.-i.T."/>
            <person name="Hayashi T."/>
            <person name="Toyoda A."/>
            <person name="Oliveira C."/>
            <person name="Osipova E."/>
            <person name="Leigh N.D."/>
            <person name="Simon A."/>
            <person name="Yun M.H."/>
        </authorList>
    </citation>
    <scope>NUCLEOTIDE SEQUENCE</scope>
    <source>
        <strain evidence="2">20211129_DDA</strain>
        <tissue evidence="2">Liver</tissue>
    </source>
</reference>
<sequence>MEKRQQLRLQLGPAKRVNDVHCSWPTEWSSTKKRRERYSKPVNKFQKTTDRPDVEGTPPTDAESGVGMDEQQPSRKEADNETTRSQLEKAVEWYCDRELSPRDSLQRDNEEQGEV</sequence>
<evidence type="ECO:0000313" key="2">
    <source>
        <dbReference type="EMBL" id="KAJ1185197.1"/>
    </source>
</evidence>
<dbReference type="Proteomes" id="UP001066276">
    <property type="component" value="Chromosome 3_1"/>
</dbReference>
<evidence type="ECO:0000313" key="3">
    <source>
        <dbReference type="Proteomes" id="UP001066276"/>
    </source>
</evidence>
<accession>A0AAV7U7Z8</accession>
<feature type="compositionally biased region" description="Basic and acidic residues" evidence="1">
    <location>
        <begin position="72"/>
        <end position="115"/>
    </location>
</feature>
<keyword evidence="3" id="KW-1185">Reference proteome</keyword>
<organism evidence="2 3">
    <name type="scientific">Pleurodeles waltl</name>
    <name type="common">Iberian ribbed newt</name>
    <dbReference type="NCBI Taxonomy" id="8319"/>
    <lineage>
        <taxon>Eukaryota</taxon>
        <taxon>Metazoa</taxon>
        <taxon>Chordata</taxon>
        <taxon>Craniata</taxon>
        <taxon>Vertebrata</taxon>
        <taxon>Euteleostomi</taxon>
        <taxon>Amphibia</taxon>
        <taxon>Batrachia</taxon>
        <taxon>Caudata</taxon>
        <taxon>Salamandroidea</taxon>
        <taxon>Salamandridae</taxon>
        <taxon>Pleurodelinae</taxon>
        <taxon>Pleurodeles</taxon>
    </lineage>
</organism>
<dbReference type="EMBL" id="JANPWB010000005">
    <property type="protein sequence ID" value="KAJ1185197.1"/>
    <property type="molecule type" value="Genomic_DNA"/>
</dbReference>
<proteinExistence type="predicted"/>
<dbReference type="AlphaFoldDB" id="A0AAV7U7Z8"/>